<dbReference type="Pfam" id="PF07843">
    <property type="entry name" value="DUF1634"/>
    <property type="match status" value="1"/>
</dbReference>
<dbReference type="InterPro" id="IPR012861">
    <property type="entry name" value="DUF1634"/>
</dbReference>
<reference evidence="2 3" key="1">
    <citation type="submission" date="2022-04" db="EMBL/GenBank/DDBJ databases">
        <title>Positive selection, recombination, and allopatry shape intraspecific diversity of widespread and dominant cyanobacteria.</title>
        <authorList>
            <person name="Wei J."/>
            <person name="Shu W."/>
            <person name="Hu C."/>
        </authorList>
    </citation>
    <scope>NUCLEOTIDE SEQUENCE [LARGE SCALE GENOMIC DNA]</scope>
    <source>
        <strain evidence="2 3">GB2-A4</strain>
    </source>
</reference>
<dbReference type="EMBL" id="JAMPKM010000014">
    <property type="protein sequence ID" value="MEP0819464.1"/>
    <property type="molecule type" value="Genomic_DNA"/>
</dbReference>
<dbReference type="Proteomes" id="UP001464891">
    <property type="component" value="Unassembled WGS sequence"/>
</dbReference>
<keyword evidence="3" id="KW-1185">Reference proteome</keyword>
<keyword evidence="1" id="KW-1133">Transmembrane helix</keyword>
<gene>
    <name evidence="2" type="ORF">NC998_20405</name>
</gene>
<protein>
    <submittedName>
        <fullName evidence="2">DUF1634 domain-containing protein</fullName>
    </submittedName>
</protein>
<sequence>MRELDSETQPNSSAKECNPIFAAREQKLGQWISYLLSYGVLTASAIVCIGGIWYLIRHGAEPVDYHVFRGEPDIFRSPAGIVAAVLAGRARGLIQLGLLLLIATPITRVILSLVTFLRWRDLTYTVITLLVLTGLIYSFIGAYV</sequence>
<dbReference type="RefSeq" id="WP_190440224.1">
    <property type="nucleotide sequence ID" value="NZ_JAMPKM010000014.1"/>
</dbReference>
<feature type="transmembrane region" description="Helical" evidence="1">
    <location>
        <begin position="31"/>
        <end position="56"/>
    </location>
</feature>
<comment type="caution">
    <text evidence="2">The sequence shown here is derived from an EMBL/GenBank/DDBJ whole genome shotgun (WGS) entry which is preliminary data.</text>
</comment>
<evidence type="ECO:0000313" key="3">
    <source>
        <dbReference type="Proteomes" id="UP001464891"/>
    </source>
</evidence>
<accession>A0ABV0JCE7</accession>
<feature type="transmembrane region" description="Helical" evidence="1">
    <location>
        <begin position="96"/>
        <end position="116"/>
    </location>
</feature>
<proteinExistence type="predicted"/>
<name>A0ABV0JCE7_9CYAN</name>
<feature type="transmembrane region" description="Helical" evidence="1">
    <location>
        <begin position="122"/>
        <end position="143"/>
    </location>
</feature>
<evidence type="ECO:0000313" key="2">
    <source>
        <dbReference type="EMBL" id="MEP0819464.1"/>
    </source>
</evidence>
<keyword evidence="1" id="KW-0812">Transmembrane</keyword>
<keyword evidence="1" id="KW-0472">Membrane</keyword>
<evidence type="ECO:0000256" key="1">
    <source>
        <dbReference type="SAM" id="Phobius"/>
    </source>
</evidence>
<organism evidence="2 3">
    <name type="scientific">Trichocoleus desertorum GB2-A4</name>
    <dbReference type="NCBI Taxonomy" id="2933944"/>
    <lineage>
        <taxon>Bacteria</taxon>
        <taxon>Bacillati</taxon>
        <taxon>Cyanobacteriota</taxon>
        <taxon>Cyanophyceae</taxon>
        <taxon>Leptolyngbyales</taxon>
        <taxon>Trichocoleusaceae</taxon>
        <taxon>Trichocoleus</taxon>
    </lineage>
</organism>